<dbReference type="EMBL" id="LR134246">
    <property type="protein sequence ID" value="VED36717.1"/>
    <property type="molecule type" value="Genomic_DNA"/>
</dbReference>
<organism evidence="2 3">
    <name type="scientific">Escherichia coli</name>
    <dbReference type="NCBI Taxonomy" id="562"/>
    <lineage>
        <taxon>Bacteria</taxon>
        <taxon>Pseudomonadati</taxon>
        <taxon>Pseudomonadota</taxon>
        <taxon>Gammaproteobacteria</taxon>
        <taxon>Enterobacterales</taxon>
        <taxon>Enterobacteriaceae</taxon>
        <taxon>Escherichia</taxon>
    </lineage>
</organism>
<feature type="coiled-coil region" evidence="1">
    <location>
        <begin position="46"/>
        <end position="73"/>
    </location>
</feature>
<evidence type="ECO:0000313" key="2">
    <source>
        <dbReference type="EMBL" id="VED36717.1"/>
    </source>
</evidence>
<dbReference type="Pfam" id="PF05565">
    <property type="entry name" value="Sipho_Gp157"/>
    <property type="match status" value="1"/>
</dbReference>
<evidence type="ECO:0000256" key="1">
    <source>
        <dbReference type="SAM" id="Coils"/>
    </source>
</evidence>
<gene>
    <name evidence="2" type="ORF">NCTC9702_04006</name>
</gene>
<keyword evidence="1" id="KW-0175">Coiled coil</keyword>
<accession>A0A447Y0C4</accession>
<protein>
    <submittedName>
        <fullName evidence="2">Prophage protein</fullName>
    </submittedName>
</protein>
<proteinExistence type="predicted"/>
<dbReference type="InterPro" id="IPR008840">
    <property type="entry name" value="Sipho_Gp157"/>
</dbReference>
<reference evidence="2 3" key="1">
    <citation type="submission" date="2018-12" db="EMBL/GenBank/DDBJ databases">
        <authorList>
            <consortium name="Pathogen Informatics"/>
        </authorList>
    </citation>
    <scope>NUCLEOTIDE SEQUENCE [LARGE SCALE GENOMIC DNA]</scope>
    <source>
        <strain evidence="2 3">NCTC9702</strain>
    </source>
</reference>
<dbReference type="AlphaFoldDB" id="A0A447Y0C4"/>
<dbReference type="Proteomes" id="UP000277930">
    <property type="component" value="Chromosome 1"/>
</dbReference>
<sequence length="124" mass="14000">MSKLYEIANEYAKLMDSDLEPEMIADTIEGMEGEFTDKIEQLLAIIKNESGYAERLKEEAKSLNERAAVIQNKIDSIKSYIASSLEMVGKKKIRAGIHQVTIRKPSETVEIIDSSALPQEYVEF</sequence>
<name>A0A447Y0C4_ECOLX</name>
<evidence type="ECO:0000313" key="3">
    <source>
        <dbReference type="Proteomes" id="UP000277930"/>
    </source>
</evidence>